<name>A0A420DQT9_9RHOB</name>
<evidence type="ECO:0000256" key="6">
    <source>
        <dbReference type="RuleBase" id="RU003983"/>
    </source>
</evidence>
<evidence type="ECO:0000256" key="1">
    <source>
        <dbReference type="ARBA" id="ARBA00022670"/>
    </source>
</evidence>
<feature type="domain" description="DUF7092" evidence="9">
    <location>
        <begin position="24"/>
        <end position="93"/>
    </location>
</feature>
<keyword evidence="11" id="KW-1185">Reference proteome</keyword>
<dbReference type="Pfam" id="PF23368">
    <property type="entry name" value="DUF7092"/>
    <property type="match status" value="1"/>
</dbReference>
<dbReference type="GO" id="GO:0004222">
    <property type="term" value="F:metalloendopeptidase activity"/>
    <property type="evidence" value="ECO:0007669"/>
    <property type="project" value="InterPro"/>
</dbReference>
<dbReference type="InterPro" id="IPR001915">
    <property type="entry name" value="Peptidase_M48"/>
</dbReference>
<dbReference type="GO" id="GO:0051603">
    <property type="term" value="P:proteolysis involved in protein catabolic process"/>
    <property type="evidence" value="ECO:0007669"/>
    <property type="project" value="TreeGrafter"/>
</dbReference>
<keyword evidence="2" id="KW-0479">Metal-binding</keyword>
<dbReference type="GO" id="GO:0016020">
    <property type="term" value="C:membrane"/>
    <property type="evidence" value="ECO:0007669"/>
    <property type="project" value="TreeGrafter"/>
</dbReference>
<evidence type="ECO:0000259" key="9">
    <source>
        <dbReference type="Pfam" id="PF23368"/>
    </source>
</evidence>
<keyword evidence="4 6" id="KW-0862">Zinc</keyword>
<dbReference type="InterPro" id="IPR051156">
    <property type="entry name" value="Mito/Outer_Membr_Metalloprot"/>
</dbReference>
<feature type="transmembrane region" description="Helical" evidence="7">
    <location>
        <begin position="116"/>
        <end position="139"/>
    </location>
</feature>
<comment type="cofactor">
    <cofactor evidence="6">
        <name>Zn(2+)</name>
        <dbReference type="ChEBI" id="CHEBI:29105"/>
    </cofactor>
    <text evidence="6">Binds 1 zinc ion per subunit.</text>
</comment>
<evidence type="ECO:0000256" key="7">
    <source>
        <dbReference type="SAM" id="Phobius"/>
    </source>
</evidence>
<evidence type="ECO:0000256" key="3">
    <source>
        <dbReference type="ARBA" id="ARBA00022801"/>
    </source>
</evidence>
<dbReference type="Gene3D" id="3.30.2010.10">
    <property type="entry name" value="Metalloproteases ('zincins'), catalytic domain"/>
    <property type="match status" value="1"/>
</dbReference>
<feature type="domain" description="Peptidase M48" evidence="8">
    <location>
        <begin position="192"/>
        <end position="356"/>
    </location>
</feature>
<evidence type="ECO:0000256" key="5">
    <source>
        <dbReference type="ARBA" id="ARBA00023049"/>
    </source>
</evidence>
<keyword evidence="5 6" id="KW-0482">Metalloprotease</keyword>
<reference evidence="10 11" key="1">
    <citation type="submission" date="2018-09" db="EMBL/GenBank/DDBJ databases">
        <title>Genomic Encyclopedia of Archaeal and Bacterial Type Strains, Phase II (KMG-II): from individual species to whole genera.</title>
        <authorList>
            <person name="Goeker M."/>
        </authorList>
    </citation>
    <scope>NUCLEOTIDE SEQUENCE [LARGE SCALE GENOMIC DNA]</scope>
    <source>
        <strain evidence="10 11">DSM 11458</strain>
    </source>
</reference>
<dbReference type="RefSeq" id="WP_025063485.1">
    <property type="nucleotide sequence ID" value="NZ_RAQK01000001.1"/>
</dbReference>
<dbReference type="CDD" id="cd07332">
    <property type="entry name" value="M48C_Oma1_like"/>
    <property type="match status" value="1"/>
</dbReference>
<dbReference type="AlphaFoldDB" id="A0A420DQT9"/>
<dbReference type="GO" id="GO:0046872">
    <property type="term" value="F:metal ion binding"/>
    <property type="evidence" value="ECO:0007669"/>
    <property type="project" value="UniProtKB-KW"/>
</dbReference>
<dbReference type="STRING" id="1443111.Z949_3115"/>
<sequence>MSMPPDLPHSATDGVQYFNGHGSSYFDGDAPVARPVTLMVDPASRVLEIGLPLYNGDGVRWPLDEIRRLEDTAGQEGVILRWTGDPLARLHLRETSMLGAMQYLTRKAPPKGRSRLAAWALAAVAAVALQIGVLVPLLADRLATFVPPAGERALGEATFGQIRRALAGSGLPPLPTCESDDGLAALEQMLVALGVERDTKDAIKVFVLDHEMVNAFALPGGYVVFFRGMIDAAQSPNEIAAVLAHEVGHVENRDPTRHALRSAGSIGILGLLFGDFAGGAAVLFLTEQLISASYSQGAESGADAFAYGMLENAGVSPAALGDMFQRLREEYGDAEGVISHFVSHPTLGSRIALAREAARDDTKYGEIIGPKAWRALKSVCAPNLLPPPLD</sequence>
<dbReference type="EMBL" id="RAQK01000001">
    <property type="protein sequence ID" value="RKE96548.1"/>
    <property type="molecule type" value="Genomic_DNA"/>
</dbReference>
<dbReference type="Proteomes" id="UP000284407">
    <property type="component" value="Unassembled WGS sequence"/>
</dbReference>
<accession>A0A420DQT9</accession>
<evidence type="ECO:0000256" key="4">
    <source>
        <dbReference type="ARBA" id="ARBA00022833"/>
    </source>
</evidence>
<evidence type="ECO:0000259" key="8">
    <source>
        <dbReference type="Pfam" id="PF01435"/>
    </source>
</evidence>
<comment type="caution">
    <text evidence="10">The sequence shown here is derived from an EMBL/GenBank/DDBJ whole genome shotgun (WGS) entry which is preliminary data.</text>
</comment>
<evidence type="ECO:0000313" key="11">
    <source>
        <dbReference type="Proteomes" id="UP000284407"/>
    </source>
</evidence>
<dbReference type="Pfam" id="PF01435">
    <property type="entry name" value="Peptidase_M48"/>
    <property type="match status" value="1"/>
</dbReference>
<dbReference type="InterPro" id="IPR055518">
    <property type="entry name" value="DUF7092"/>
</dbReference>
<keyword evidence="7" id="KW-1133">Transmembrane helix</keyword>
<gene>
    <name evidence="10" type="ORF">C8N30_1113</name>
</gene>
<dbReference type="PANTHER" id="PTHR22726">
    <property type="entry name" value="METALLOENDOPEPTIDASE OMA1"/>
    <property type="match status" value="1"/>
</dbReference>
<keyword evidence="7" id="KW-0812">Transmembrane</keyword>
<dbReference type="PANTHER" id="PTHR22726:SF1">
    <property type="entry name" value="METALLOENDOPEPTIDASE OMA1, MITOCHONDRIAL"/>
    <property type="match status" value="1"/>
</dbReference>
<keyword evidence="1 6" id="KW-0645">Protease</keyword>
<keyword evidence="7" id="KW-0472">Membrane</keyword>
<keyword evidence="3 6" id="KW-0378">Hydrolase</keyword>
<protein>
    <submittedName>
        <fullName evidence="10">Peptidase M48-like protein</fullName>
    </submittedName>
</protein>
<organism evidence="10 11">
    <name type="scientific">Sulfitobacter guttiformis</name>
    <dbReference type="NCBI Taxonomy" id="74349"/>
    <lineage>
        <taxon>Bacteria</taxon>
        <taxon>Pseudomonadati</taxon>
        <taxon>Pseudomonadota</taxon>
        <taxon>Alphaproteobacteria</taxon>
        <taxon>Rhodobacterales</taxon>
        <taxon>Roseobacteraceae</taxon>
        <taxon>Sulfitobacter</taxon>
    </lineage>
</organism>
<evidence type="ECO:0000313" key="10">
    <source>
        <dbReference type="EMBL" id="RKE96548.1"/>
    </source>
</evidence>
<comment type="similarity">
    <text evidence="6">Belongs to the peptidase M48 family.</text>
</comment>
<feature type="transmembrane region" description="Helical" evidence="7">
    <location>
        <begin position="263"/>
        <end position="285"/>
    </location>
</feature>
<proteinExistence type="inferred from homology"/>
<evidence type="ECO:0000256" key="2">
    <source>
        <dbReference type="ARBA" id="ARBA00022723"/>
    </source>
</evidence>